<dbReference type="Proteomes" id="UP001194539">
    <property type="component" value="Unassembled WGS sequence"/>
</dbReference>
<protein>
    <submittedName>
        <fullName evidence="1">Uncharacterized protein</fullName>
    </submittedName>
</protein>
<evidence type="ECO:0000313" key="1">
    <source>
        <dbReference type="EMBL" id="MBH5389130.1"/>
    </source>
</evidence>
<comment type="caution">
    <text evidence="1">The sequence shown here is derived from an EMBL/GenBank/DDBJ whole genome shotgun (WGS) entry which is preliminary data.</text>
</comment>
<evidence type="ECO:0000313" key="2">
    <source>
        <dbReference type="Proteomes" id="UP001194539"/>
    </source>
</evidence>
<proteinExistence type="predicted"/>
<dbReference type="EMBL" id="JACEGD010000021">
    <property type="protein sequence ID" value="MBH5389130.1"/>
    <property type="molecule type" value="Genomic_DNA"/>
</dbReference>
<gene>
    <name evidence="1" type="ORF">H1B27_22970</name>
</gene>
<organism evidence="1 2">
    <name type="scientific">Bradyrhizobium diversitatis</name>
    <dbReference type="NCBI Taxonomy" id="2755406"/>
    <lineage>
        <taxon>Bacteria</taxon>
        <taxon>Pseudomonadati</taxon>
        <taxon>Pseudomonadota</taxon>
        <taxon>Alphaproteobacteria</taxon>
        <taxon>Hyphomicrobiales</taxon>
        <taxon>Nitrobacteraceae</taxon>
        <taxon>Bradyrhizobium</taxon>
    </lineage>
</organism>
<reference evidence="1 2" key="1">
    <citation type="submission" date="2020-07" db="EMBL/GenBank/DDBJ databases">
        <title>Bradyrhizobium diversity isolated from nodules of indigenous legumes of Western Australia.</title>
        <authorList>
            <person name="Klepa M.S."/>
        </authorList>
    </citation>
    <scope>NUCLEOTIDE SEQUENCE [LARGE SCALE GENOMIC DNA]</scope>
    <source>
        <strain evidence="1 2">CNPSo 4019</strain>
    </source>
</reference>
<keyword evidence="2" id="KW-1185">Reference proteome</keyword>
<accession>A0ABS0P7U6</accession>
<name>A0ABS0P7U6_9BRAD</name>
<dbReference type="RefSeq" id="WP_197967618.1">
    <property type="nucleotide sequence ID" value="NZ_JACEGD010000021.1"/>
</dbReference>
<sequence length="59" mass="6429">MLPFIAVVVGLPFLEPAGVALDLLLPAVTMTLIRIRRDWAAVAIEAPPQAQERDAVQYT</sequence>